<dbReference type="PANTHER" id="PTHR22923:SF102">
    <property type="entry name" value="CEREBELLIN 13-RELATED"/>
    <property type="match status" value="1"/>
</dbReference>
<protein>
    <submittedName>
        <fullName evidence="6">(Atlantic silverside) hypothetical protein</fullName>
    </submittedName>
</protein>
<dbReference type="SUPFAM" id="SSF49842">
    <property type="entry name" value="TNF-like"/>
    <property type="match status" value="1"/>
</dbReference>
<keyword evidence="3 4" id="KW-0732">Signal</keyword>
<dbReference type="OrthoDB" id="6154955at2759"/>
<feature type="domain" description="C1q" evidence="5">
    <location>
        <begin position="71"/>
        <end position="208"/>
    </location>
</feature>
<keyword evidence="2" id="KW-0964">Secreted</keyword>
<evidence type="ECO:0000256" key="2">
    <source>
        <dbReference type="ARBA" id="ARBA00022525"/>
    </source>
</evidence>
<accession>A0A8S4BT02</accession>
<proteinExistence type="predicted"/>
<keyword evidence="7" id="KW-1185">Reference proteome</keyword>
<dbReference type="InterPro" id="IPR050822">
    <property type="entry name" value="Cerebellin_Synaptic_Org"/>
</dbReference>
<dbReference type="EMBL" id="CAJRST010038888">
    <property type="protein sequence ID" value="CAG6016094.1"/>
    <property type="molecule type" value="Genomic_DNA"/>
</dbReference>
<evidence type="ECO:0000256" key="3">
    <source>
        <dbReference type="ARBA" id="ARBA00022729"/>
    </source>
</evidence>
<organism evidence="6 7">
    <name type="scientific">Menidia menidia</name>
    <name type="common">Atlantic silverside</name>
    <dbReference type="NCBI Taxonomy" id="238744"/>
    <lineage>
        <taxon>Eukaryota</taxon>
        <taxon>Metazoa</taxon>
        <taxon>Chordata</taxon>
        <taxon>Craniata</taxon>
        <taxon>Vertebrata</taxon>
        <taxon>Euteleostomi</taxon>
        <taxon>Actinopterygii</taxon>
        <taxon>Neopterygii</taxon>
        <taxon>Teleostei</taxon>
        <taxon>Neoteleostei</taxon>
        <taxon>Acanthomorphata</taxon>
        <taxon>Ovalentaria</taxon>
        <taxon>Atherinomorphae</taxon>
        <taxon>Atheriniformes</taxon>
        <taxon>Atherinopsidae</taxon>
        <taxon>Menidiinae</taxon>
        <taxon>Menidia</taxon>
    </lineage>
</organism>
<dbReference type="PROSITE" id="PS50871">
    <property type="entry name" value="C1Q"/>
    <property type="match status" value="1"/>
</dbReference>
<dbReference type="SMART" id="SM00110">
    <property type="entry name" value="C1Q"/>
    <property type="match status" value="1"/>
</dbReference>
<dbReference type="InterPro" id="IPR008983">
    <property type="entry name" value="Tumour_necrosis_fac-like_dom"/>
</dbReference>
<comment type="caution">
    <text evidence="6">The sequence shown here is derived from an EMBL/GenBank/DDBJ whole genome shotgun (WGS) entry which is preliminary data.</text>
</comment>
<dbReference type="InterPro" id="IPR001073">
    <property type="entry name" value="C1q_dom"/>
</dbReference>
<evidence type="ECO:0000313" key="6">
    <source>
        <dbReference type="EMBL" id="CAG6016094.1"/>
    </source>
</evidence>
<evidence type="ECO:0000256" key="4">
    <source>
        <dbReference type="SAM" id="SignalP"/>
    </source>
</evidence>
<comment type="subcellular location">
    <subcellularLocation>
        <location evidence="1">Secreted</location>
    </subcellularLocation>
</comment>
<reference evidence="6" key="1">
    <citation type="submission" date="2021-05" db="EMBL/GenBank/DDBJ databases">
        <authorList>
            <person name="Tigano A."/>
        </authorList>
    </citation>
    <scope>NUCLEOTIDE SEQUENCE</scope>
</reference>
<dbReference type="PANTHER" id="PTHR22923">
    <property type="entry name" value="CEREBELLIN-RELATED"/>
    <property type="match status" value="1"/>
</dbReference>
<evidence type="ECO:0000313" key="7">
    <source>
        <dbReference type="Proteomes" id="UP000677803"/>
    </source>
</evidence>
<name>A0A8S4BT02_9TELE</name>
<sequence length="208" mass="22839">MKSSTLISLALFGFFSAVRSDESCSPPADVCGFMRELAAMKESLKAINTGLLESERRHNTSEQQILNLYQKERSRVIFSAVTGGGGQAIGPFSTDTTVVYKEVFTNVGNAYNKDTGIFAPPVAGVYYFTFFYHAGGEHESKLFLYKNDQKMVMTHDHASQVDTADNGGNAVYLQLQRGDNVYVVLAAHTHIFGSSHHSTFSGRLVTMT</sequence>
<dbReference type="Gene3D" id="2.60.120.40">
    <property type="match status" value="1"/>
</dbReference>
<dbReference type="AlphaFoldDB" id="A0A8S4BT02"/>
<evidence type="ECO:0000256" key="1">
    <source>
        <dbReference type="ARBA" id="ARBA00004613"/>
    </source>
</evidence>
<feature type="chain" id="PRO_5035773113" evidence="4">
    <location>
        <begin position="21"/>
        <end position="208"/>
    </location>
</feature>
<dbReference type="GO" id="GO:0005576">
    <property type="term" value="C:extracellular region"/>
    <property type="evidence" value="ECO:0007669"/>
    <property type="project" value="UniProtKB-SubCell"/>
</dbReference>
<dbReference type="PRINTS" id="PR00007">
    <property type="entry name" value="COMPLEMNTC1Q"/>
</dbReference>
<feature type="signal peptide" evidence="4">
    <location>
        <begin position="1"/>
        <end position="20"/>
    </location>
</feature>
<dbReference type="Proteomes" id="UP000677803">
    <property type="component" value="Unassembled WGS sequence"/>
</dbReference>
<dbReference type="Pfam" id="PF00386">
    <property type="entry name" value="C1q"/>
    <property type="match status" value="1"/>
</dbReference>
<evidence type="ECO:0000259" key="5">
    <source>
        <dbReference type="PROSITE" id="PS50871"/>
    </source>
</evidence>
<gene>
    <name evidence="6" type="ORF">MMEN_LOCUS20053</name>
</gene>